<accession>A0A3L6T579</accession>
<comment type="caution">
    <text evidence="3">The sequence shown here is derived from an EMBL/GenBank/DDBJ whole genome shotgun (WGS) entry which is preliminary data.</text>
</comment>
<name>A0A3L6T579_PANMI</name>
<dbReference type="Proteomes" id="UP000275267">
    <property type="component" value="Unassembled WGS sequence"/>
</dbReference>
<organism evidence="3 4">
    <name type="scientific">Panicum miliaceum</name>
    <name type="common">Proso millet</name>
    <name type="synonym">Broomcorn millet</name>
    <dbReference type="NCBI Taxonomy" id="4540"/>
    <lineage>
        <taxon>Eukaryota</taxon>
        <taxon>Viridiplantae</taxon>
        <taxon>Streptophyta</taxon>
        <taxon>Embryophyta</taxon>
        <taxon>Tracheophyta</taxon>
        <taxon>Spermatophyta</taxon>
        <taxon>Magnoliopsida</taxon>
        <taxon>Liliopsida</taxon>
        <taxon>Poales</taxon>
        <taxon>Poaceae</taxon>
        <taxon>PACMAD clade</taxon>
        <taxon>Panicoideae</taxon>
        <taxon>Panicodae</taxon>
        <taxon>Paniceae</taxon>
        <taxon>Panicinae</taxon>
        <taxon>Panicum</taxon>
        <taxon>Panicum sect. Panicum</taxon>
    </lineage>
</organism>
<dbReference type="PANTHER" id="PTHR22778:SF55">
    <property type="entry name" value="ESTERASE C25G4.2-LIKE"/>
    <property type="match status" value="1"/>
</dbReference>
<sequence>MADQLTDDQIAEFKEAFSLFDKDGDVLMEQGKKAKVFPDGTFPAGGKSEIEGIFPPPYFEWFQFNKEFTEYTNLDECISYLCDYMVKNGPFEGLLGFSQGATLSALLIGYQSQSKVLSDHPPIKFMISISGSKFRDPSICDIAYKEPDQDDASVKQLSEWSSNILENLKNEDVNETKALDSDKSTDVELEENNMVEQVAA</sequence>
<dbReference type="InterPro" id="IPR005645">
    <property type="entry name" value="FSH-like_dom"/>
</dbReference>
<dbReference type="Gene3D" id="3.40.50.1820">
    <property type="entry name" value="alpha/beta hydrolase"/>
    <property type="match status" value="1"/>
</dbReference>
<evidence type="ECO:0000256" key="1">
    <source>
        <dbReference type="SAM" id="MobiDB-lite"/>
    </source>
</evidence>
<feature type="domain" description="Serine hydrolase" evidence="2">
    <location>
        <begin position="35"/>
        <end position="144"/>
    </location>
</feature>
<dbReference type="PANTHER" id="PTHR22778">
    <property type="entry name" value="OVARIAN CANCER GENE-2 PROTEIN-RELATED"/>
    <property type="match status" value="1"/>
</dbReference>
<dbReference type="InterPro" id="IPR029058">
    <property type="entry name" value="AB_hydrolase_fold"/>
</dbReference>
<gene>
    <name evidence="3" type="ORF">C2845_PM03G16820</name>
</gene>
<evidence type="ECO:0000313" key="4">
    <source>
        <dbReference type="Proteomes" id="UP000275267"/>
    </source>
</evidence>
<dbReference type="GO" id="GO:0016787">
    <property type="term" value="F:hydrolase activity"/>
    <property type="evidence" value="ECO:0007669"/>
    <property type="project" value="UniProtKB-KW"/>
</dbReference>
<dbReference type="STRING" id="4540.A0A3L6T579"/>
<evidence type="ECO:0000259" key="2">
    <source>
        <dbReference type="Pfam" id="PF03959"/>
    </source>
</evidence>
<feature type="compositionally biased region" description="Basic and acidic residues" evidence="1">
    <location>
        <begin position="173"/>
        <end position="186"/>
    </location>
</feature>
<reference evidence="4" key="1">
    <citation type="journal article" date="2019" name="Nat. Commun.">
        <title>The genome of broomcorn millet.</title>
        <authorList>
            <person name="Zou C."/>
            <person name="Miki D."/>
            <person name="Li D."/>
            <person name="Tang Q."/>
            <person name="Xiao L."/>
            <person name="Rajput S."/>
            <person name="Deng P."/>
            <person name="Jia W."/>
            <person name="Huang R."/>
            <person name="Zhang M."/>
            <person name="Sun Y."/>
            <person name="Hu J."/>
            <person name="Fu X."/>
            <person name="Schnable P.S."/>
            <person name="Li F."/>
            <person name="Zhang H."/>
            <person name="Feng B."/>
            <person name="Zhu X."/>
            <person name="Liu R."/>
            <person name="Schnable J.C."/>
            <person name="Zhu J.-K."/>
            <person name="Zhang H."/>
        </authorList>
    </citation>
    <scope>NUCLEOTIDE SEQUENCE [LARGE SCALE GENOMIC DNA]</scope>
</reference>
<feature type="region of interest" description="Disordered" evidence="1">
    <location>
        <begin position="173"/>
        <end position="200"/>
    </location>
</feature>
<evidence type="ECO:0000313" key="3">
    <source>
        <dbReference type="EMBL" id="RLN33421.1"/>
    </source>
</evidence>
<dbReference type="EMBL" id="PQIB02000002">
    <property type="protein sequence ID" value="RLN33421.1"/>
    <property type="molecule type" value="Genomic_DNA"/>
</dbReference>
<proteinExistence type="predicted"/>
<dbReference type="AlphaFoldDB" id="A0A3L6T579"/>
<keyword evidence="4" id="KW-1185">Reference proteome</keyword>
<dbReference type="Pfam" id="PF03959">
    <property type="entry name" value="FSH1"/>
    <property type="match status" value="1"/>
</dbReference>
<dbReference type="OrthoDB" id="597443at2759"/>
<protein>
    <submittedName>
        <fullName evidence="3">Family of serine hydrolases 3-like</fullName>
    </submittedName>
</protein>